<dbReference type="GO" id="GO:0019632">
    <property type="term" value="P:shikimate metabolic process"/>
    <property type="evidence" value="ECO:0007669"/>
    <property type="project" value="TreeGrafter"/>
</dbReference>
<dbReference type="InterPro" id="IPR046346">
    <property type="entry name" value="Aminoacid_DH-like_N_sf"/>
</dbReference>
<evidence type="ECO:0000256" key="2">
    <source>
        <dbReference type="ARBA" id="ARBA00023002"/>
    </source>
</evidence>
<evidence type="ECO:0000259" key="4">
    <source>
        <dbReference type="Pfam" id="PF08501"/>
    </source>
</evidence>
<dbReference type="AlphaFoldDB" id="A0AAT9GF02"/>
<keyword evidence="3" id="KW-0028">Amino-acid biosynthesis</keyword>
<dbReference type="GO" id="GO:0009423">
    <property type="term" value="P:chorismate biosynthetic process"/>
    <property type="evidence" value="ECO:0007669"/>
    <property type="project" value="TreeGrafter"/>
</dbReference>
<dbReference type="SUPFAM" id="SSF51735">
    <property type="entry name" value="NAD(P)-binding Rossmann-fold domains"/>
    <property type="match status" value="1"/>
</dbReference>
<dbReference type="SUPFAM" id="SSF53223">
    <property type="entry name" value="Aminoacid dehydrogenase-like, N-terminal domain"/>
    <property type="match status" value="1"/>
</dbReference>
<dbReference type="InterPro" id="IPR036291">
    <property type="entry name" value="NAD(P)-bd_dom_sf"/>
</dbReference>
<keyword evidence="3" id="KW-0057">Aromatic amino acid biosynthesis</keyword>
<comment type="pathway">
    <text evidence="1">Metabolic intermediate biosynthesis; chorismate biosynthesis; chorismate from D-erythrose 4-phosphate and phosphoenolpyruvate: step 4/7.</text>
</comment>
<accession>A0AAT9GF02</accession>
<dbReference type="PANTHER" id="PTHR21089:SF1">
    <property type="entry name" value="BIFUNCTIONAL 3-DEHYDROQUINATE DEHYDRATASE_SHIKIMATE DEHYDROGENASE, CHLOROPLASTIC"/>
    <property type="match status" value="1"/>
</dbReference>
<dbReference type="Pfam" id="PF08501">
    <property type="entry name" value="Shikimate_dh_N"/>
    <property type="match status" value="1"/>
</dbReference>
<dbReference type="GO" id="GO:0005829">
    <property type="term" value="C:cytosol"/>
    <property type="evidence" value="ECO:0007669"/>
    <property type="project" value="TreeGrafter"/>
</dbReference>
<dbReference type="InterPro" id="IPR013708">
    <property type="entry name" value="Shikimate_DH-bd_N"/>
</dbReference>
<dbReference type="CDD" id="cd01065">
    <property type="entry name" value="NAD_bind_Shikimate_DH"/>
    <property type="match status" value="1"/>
</dbReference>
<gene>
    <name evidence="5" type="ORF">KACHI17_00680</name>
</gene>
<evidence type="ECO:0000256" key="1">
    <source>
        <dbReference type="ARBA" id="ARBA00004871"/>
    </source>
</evidence>
<protein>
    <submittedName>
        <fullName evidence="5">Shikimate dehydrogenase</fullName>
    </submittedName>
</protein>
<organism evidence="5">
    <name type="scientific">Sediminibacterium sp. KACHI17</name>
    <dbReference type="NCBI Taxonomy" id="1751071"/>
    <lineage>
        <taxon>Bacteria</taxon>
        <taxon>Pseudomonadati</taxon>
        <taxon>Bacteroidota</taxon>
        <taxon>Chitinophagia</taxon>
        <taxon>Chitinophagales</taxon>
        <taxon>Chitinophagaceae</taxon>
        <taxon>Sediminibacterium</taxon>
    </lineage>
</organism>
<evidence type="ECO:0000313" key="5">
    <source>
        <dbReference type="EMBL" id="BFG69187.1"/>
    </source>
</evidence>
<sequence length="243" mass="27248">MKRYGLIGYPLTHSFSQKYFTEKFLREALNDHVYENFPIQEISALKDVLTSNHDLFGLNVTIPYKKEVLDYLDECSPAVAAMGACNCIKIVEGKLLGFNTDVIGFERSLRPFLKPEHTAALILGTGGAAVAVAYVMDQLGIQYQYVSRQKTPNSITYAEIDQQTITDHSLIINTTPLGMYPAVNDCPPLPYEHLTSKHHCFDLIYNPAETLFLQKAAAQNATVQNGAEMLIIQAEESWLIWNL</sequence>
<reference evidence="5" key="1">
    <citation type="submission" date="2024-02" db="EMBL/GenBank/DDBJ databases">
        <title>Sediminibacterium planktonica sp. nov. and Sediminibacterium longus sp. nov., isolated from surface lake and river water.</title>
        <authorList>
            <person name="Watanabe K."/>
            <person name="Takemine S."/>
            <person name="Ishii Y."/>
            <person name="Ogata Y."/>
            <person name="Shindo C."/>
            <person name="Suda W."/>
        </authorList>
    </citation>
    <scope>NUCLEOTIDE SEQUENCE</scope>
    <source>
        <strain evidence="5">KACHI17</strain>
    </source>
</reference>
<proteinExistence type="predicted"/>
<evidence type="ECO:0000256" key="3">
    <source>
        <dbReference type="ARBA" id="ARBA00023141"/>
    </source>
</evidence>
<dbReference type="InterPro" id="IPR022893">
    <property type="entry name" value="Shikimate_DH_fam"/>
</dbReference>
<feature type="domain" description="Shikimate dehydrogenase substrate binding N-terminal" evidence="4">
    <location>
        <begin position="6"/>
        <end position="88"/>
    </location>
</feature>
<dbReference type="PANTHER" id="PTHR21089">
    <property type="entry name" value="SHIKIMATE DEHYDROGENASE"/>
    <property type="match status" value="1"/>
</dbReference>
<dbReference type="RefSeq" id="WP_353549536.1">
    <property type="nucleotide sequence ID" value="NZ_AP029612.1"/>
</dbReference>
<dbReference type="EMBL" id="AP029612">
    <property type="protein sequence ID" value="BFG69187.1"/>
    <property type="molecule type" value="Genomic_DNA"/>
</dbReference>
<dbReference type="GO" id="GO:0004764">
    <property type="term" value="F:shikimate 3-dehydrogenase (NADP+) activity"/>
    <property type="evidence" value="ECO:0007669"/>
    <property type="project" value="InterPro"/>
</dbReference>
<dbReference type="GO" id="GO:0009073">
    <property type="term" value="P:aromatic amino acid family biosynthetic process"/>
    <property type="evidence" value="ECO:0007669"/>
    <property type="project" value="UniProtKB-KW"/>
</dbReference>
<keyword evidence="2" id="KW-0560">Oxidoreductase</keyword>
<name>A0AAT9GF02_9BACT</name>
<dbReference type="Gene3D" id="3.40.50.10860">
    <property type="entry name" value="Leucine Dehydrogenase, chain A, domain 1"/>
    <property type="match status" value="1"/>
</dbReference>
<dbReference type="Gene3D" id="3.40.50.720">
    <property type="entry name" value="NAD(P)-binding Rossmann-like Domain"/>
    <property type="match status" value="1"/>
</dbReference>
<dbReference type="GO" id="GO:0050661">
    <property type="term" value="F:NADP binding"/>
    <property type="evidence" value="ECO:0007669"/>
    <property type="project" value="TreeGrafter"/>
</dbReference>